<keyword evidence="4" id="KW-0175">Coiled coil</keyword>
<feature type="domain" description="Type I restriction modification DNA specificity" evidence="5">
    <location>
        <begin position="224"/>
        <end position="383"/>
    </location>
</feature>
<feature type="domain" description="Type I restriction modification DNA specificity" evidence="5">
    <location>
        <begin position="3"/>
        <end position="178"/>
    </location>
</feature>
<dbReference type="Proteomes" id="UP000638014">
    <property type="component" value="Unassembled WGS sequence"/>
</dbReference>
<reference evidence="6" key="1">
    <citation type="submission" date="2020-09" db="EMBL/GenBank/DDBJ databases">
        <title>A novel bacterium of genus Neiella, isolated from South China Sea.</title>
        <authorList>
            <person name="Huang H."/>
            <person name="Mo K."/>
            <person name="Hu Y."/>
        </authorList>
    </citation>
    <scope>NUCLEOTIDE SEQUENCE</scope>
    <source>
        <strain evidence="6">HB171785</strain>
    </source>
</reference>
<dbReference type="InterPro" id="IPR052021">
    <property type="entry name" value="Type-I_RS_S_subunit"/>
</dbReference>
<feature type="coiled-coil region" evidence="4">
    <location>
        <begin position="365"/>
        <end position="392"/>
    </location>
</feature>
<dbReference type="EMBL" id="JACXAF010000008">
    <property type="protein sequence ID" value="MBD1389261.1"/>
    <property type="molecule type" value="Genomic_DNA"/>
</dbReference>
<dbReference type="Pfam" id="PF01420">
    <property type="entry name" value="Methylase_S"/>
    <property type="match status" value="2"/>
</dbReference>
<dbReference type="PANTHER" id="PTHR30408:SF12">
    <property type="entry name" value="TYPE I RESTRICTION ENZYME MJAVIII SPECIFICITY SUBUNIT"/>
    <property type="match status" value="1"/>
</dbReference>
<evidence type="ECO:0000256" key="4">
    <source>
        <dbReference type="SAM" id="Coils"/>
    </source>
</evidence>
<organism evidence="6 7">
    <name type="scientific">Neiella litorisoli</name>
    <dbReference type="NCBI Taxonomy" id="2771431"/>
    <lineage>
        <taxon>Bacteria</taxon>
        <taxon>Pseudomonadati</taxon>
        <taxon>Pseudomonadota</taxon>
        <taxon>Gammaproteobacteria</taxon>
        <taxon>Alteromonadales</taxon>
        <taxon>Echinimonadaceae</taxon>
        <taxon>Neiella</taxon>
    </lineage>
</organism>
<keyword evidence="2" id="KW-0680">Restriction system</keyword>
<protein>
    <submittedName>
        <fullName evidence="6">Restriction endonuclease subunit S</fullName>
    </submittedName>
</protein>
<evidence type="ECO:0000313" key="7">
    <source>
        <dbReference type="Proteomes" id="UP000638014"/>
    </source>
</evidence>
<dbReference type="InterPro" id="IPR000055">
    <property type="entry name" value="Restrct_endonuc_typeI_TRD"/>
</dbReference>
<evidence type="ECO:0000313" key="6">
    <source>
        <dbReference type="EMBL" id="MBD1389261.1"/>
    </source>
</evidence>
<dbReference type="CDD" id="cd17515">
    <property type="entry name" value="RMtype1_S_MjaORF132P_Sau1132ORF3780P-TRD1-CR1_like"/>
    <property type="match status" value="1"/>
</dbReference>
<dbReference type="RefSeq" id="WP_191144367.1">
    <property type="nucleotide sequence ID" value="NZ_JACXAF010000008.1"/>
</dbReference>
<name>A0A8J6QJJ4_9GAMM</name>
<proteinExistence type="inferred from homology"/>
<comment type="similarity">
    <text evidence="1">Belongs to the type-I restriction system S methylase family.</text>
</comment>
<dbReference type="AlphaFoldDB" id="A0A8J6QJJ4"/>
<comment type="caution">
    <text evidence="6">The sequence shown here is derived from an EMBL/GenBank/DDBJ whole genome shotgun (WGS) entry which is preliminary data.</text>
</comment>
<gene>
    <name evidence="6" type="ORF">IC617_07480</name>
</gene>
<dbReference type="GO" id="GO:0003677">
    <property type="term" value="F:DNA binding"/>
    <property type="evidence" value="ECO:0007669"/>
    <property type="project" value="UniProtKB-KW"/>
</dbReference>
<evidence type="ECO:0000256" key="1">
    <source>
        <dbReference type="ARBA" id="ARBA00010923"/>
    </source>
</evidence>
<dbReference type="PANTHER" id="PTHR30408">
    <property type="entry name" value="TYPE-1 RESTRICTION ENZYME ECOKI SPECIFICITY PROTEIN"/>
    <property type="match status" value="1"/>
</dbReference>
<sequence>MVPEGWKEETLQEITKEKISYGIVQAGPHVDDGVPYIKSSDVGGDIDVNRLQKTAVEIHQKYRRSAVHPDDIVFSLRGNIARTSIVPAELAEANLTQGTARISVNALNDTKFVYYKLASSPILNRINALSKGSTFKEISLEELRKVKLPLPPLPEQRKIAKILATWDKAIATTEKLIAASQQQKKALMQQLLSGKKRLTSPETGQPFEGEWENTLVSTTAKCFSGGTPSRTNDEYYGGTIPWITSGKLNDRFVESVNEYITESGVSNSSAKYVAQGALLIAMYGATAGKVAINRMQSATINQAVLALEVKEAHSNLFLFYLLEKEMEKALTLVQGGQPNLNAAIIKGIKIKLPRLDEQQKIAAVLTAADKEIEVQQAKLAHLKQEKKALMQQLLTGKRRVTIDEMEISS</sequence>
<dbReference type="InterPro" id="IPR044946">
    <property type="entry name" value="Restrct_endonuc_typeI_TRD_sf"/>
</dbReference>
<dbReference type="Gene3D" id="1.10.287.1120">
    <property type="entry name" value="Bipartite methylase S protein"/>
    <property type="match status" value="1"/>
</dbReference>
<accession>A0A8J6QJJ4</accession>
<dbReference type="CDD" id="cd17256">
    <property type="entry name" value="RMtype1_S_EcoJA65PI-TRD1-CR1_like"/>
    <property type="match status" value="1"/>
</dbReference>
<keyword evidence="6" id="KW-0378">Hydrolase</keyword>
<evidence type="ECO:0000259" key="5">
    <source>
        <dbReference type="Pfam" id="PF01420"/>
    </source>
</evidence>
<keyword evidence="3" id="KW-0238">DNA-binding</keyword>
<keyword evidence="6" id="KW-0255">Endonuclease</keyword>
<evidence type="ECO:0000256" key="3">
    <source>
        <dbReference type="ARBA" id="ARBA00023125"/>
    </source>
</evidence>
<dbReference type="SUPFAM" id="SSF116734">
    <property type="entry name" value="DNA methylase specificity domain"/>
    <property type="match status" value="2"/>
</dbReference>
<evidence type="ECO:0000256" key="2">
    <source>
        <dbReference type="ARBA" id="ARBA00022747"/>
    </source>
</evidence>
<dbReference type="GO" id="GO:0009307">
    <property type="term" value="P:DNA restriction-modification system"/>
    <property type="evidence" value="ECO:0007669"/>
    <property type="project" value="UniProtKB-KW"/>
</dbReference>
<keyword evidence="7" id="KW-1185">Reference proteome</keyword>
<dbReference type="Gene3D" id="3.90.220.20">
    <property type="entry name" value="DNA methylase specificity domains"/>
    <property type="match status" value="2"/>
</dbReference>
<dbReference type="GO" id="GO:0004519">
    <property type="term" value="F:endonuclease activity"/>
    <property type="evidence" value="ECO:0007669"/>
    <property type="project" value="UniProtKB-KW"/>
</dbReference>
<keyword evidence="6" id="KW-0540">Nuclease</keyword>